<dbReference type="RefSeq" id="WP_007002788.1">
    <property type="nucleotide sequence ID" value="NZ_GG770777.1"/>
</dbReference>
<dbReference type="GO" id="GO:0048038">
    <property type="term" value="F:quinone binding"/>
    <property type="evidence" value="ECO:0007669"/>
    <property type="project" value="UniProtKB-UniRule"/>
</dbReference>
<keyword evidence="5" id="KW-1185">Reference proteome</keyword>
<dbReference type="Gene3D" id="1.20.120.1200">
    <property type="entry name" value="NADH-ubiquinone/plastoquinone oxidoreductase chain 6, subunit NuoJ"/>
    <property type="match status" value="1"/>
</dbReference>
<dbReference type="Proteomes" id="UP000005324">
    <property type="component" value="Unassembled WGS sequence"/>
</dbReference>
<feature type="transmembrane region" description="Helical" evidence="2">
    <location>
        <begin position="6"/>
        <end position="24"/>
    </location>
</feature>
<protein>
    <recommendedName>
        <fullName evidence="2">NADH-quinone oxidoreductase subunit J</fullName>
        <ecNumber evidence="2">7.1.1.-</ecNumber>
    </recommendedName>
</protein>
<evidence type="ECO:0000313" key="5">
    <source>
        <dbReference type="Proteomes" id="UP000005324"/>
    </source>
</evidence>
<evidence type="ECO:0000256" key="3">
    <source>
        <dbReference type="SAM" id="MobiDB-lite"/>
    </source>
</evidence>
<keyword evidence="4" id="KW-0560">Oxidoreductase</keyword>
<dbReference type="InterPro" id="IPR001457">
    <property type="entry name" value="NADH_UbQ/plastoQ_OxRdtase_su6"/>
</dbReference>
<keyword evidence="2" id="KW-0812">Transmembrane</keyword>
<keyword evidence="2" id="KW-1003">Cell membrane</keyword>
<name>D5RRP6_9PROT</name>
<dbReference type="GO" id="GO:0008137">
    <property type="term" value="F:NADH dehydrogenase (ubiquinone) activity"/>
    <property type="evidence" value="ECO:0007669"/>
    <property type="project" value="UniProtKB-UniRule"/>
</dbReference>
<dbReference type="PANTHER" id="PTHR33269:SF17">
    <property type="entry name" value="NADH-UBIQUINONE OXIDOREDUCTASE CHAIN 6"/>
    <property type="match status" value="1"/>
</dbReference>
<feature type="transmembrane region" description="Helical" evidence="2">
    <location>
        <begin position="147"/>
        <end position="168"/>
    </location>
</feature>
<dbReference type="Pfam" id="PF00499">
    <property type="entry name" value="Oxidored_q3"/>
    <property type="match status" value="1"/>
</dbReference>
<dbReference type="PANTHER" id="PTHR33269">
    <property type="entry name" value="NADH-UBIQUINONE OXIDOREDUCTASE CHAIN 6"/>
    <property type="match status" value="1"/>
</dbReference>
<organism evidence="4 5">
    <name type="scientific">Pseudoroseomonas cervicalis ATCC 49957</name>
    <dbReference type="NCBI Taxonomy" id="525371"/>
    <lineage>
        <taxon>Bacteria</taxon>
        <taxon>Pseudomonadati</taxon>
        <taxon>Pseudomonadota</taxon>
        <taxon>Alphaproteobacteria</taxon>
        <taxon>Acetobacterales</taxon>
        <taxon>Roseomonadaceae</taxon>
        <taxon>Roseomonas</taxon>
    </lineage>
</organism>
<comment type="caution">
    <text evidence="4">The sequence shown here is derived from an EMBL/GenBank/DDBJ whole genome shotgun (WGS) entry which is preliminary data.</text>
</comment>
<keyword evidence="2" id="KW-0520">NAD</keyword>
<dbReference type="InterPro" id="IPR042106">
    <property type="entry name" value="Nuo/plastoQ_OxRdtase_6_NuoJ"/>
</dbReference>
<keyword evidence="2" id="KW-0874">Quinone</keyword>
<dbReference type="AlphaFoldDB" id="D5RRP6"/>
<feature type="transmembrane region" description="Helical" evidence="2">
    <location>
        <begin position="56"/>
        <end position="78"/>
    </location>
</feature>
<dbReference type="GO" id="GO:0005886">
    <property type="term" value="C:plasma membrane"/>
    <property type="evidence" value="ECO:0007669"/>
    <property type="project" value="UniProtKB-SubCell"/>
</dbReference>
<reference evidence="4 5" key="1">
    <citation type="submission" date="2010-04" db="EMBL/GenBank/DDBJ databases">
        <authorList>
            <person name="Qin X."/>
            <person name="Bachman B."/>
            <person name="Battles P."/>
            <person name="Bell A."/>
            <person name="Bess C."/>
            <person name="Bickham C."/>
            <person name="Chaboub L."/>
            <person name="Chen D."/>
            <person name="Coyle M."/>
            <person name="Deiros D.R."/>
            <person name="Dinh H."/>
            <person name="Forbes L."/>
            <person name="Fowler G."/>
            <person name="Francisco L."/>
            <person name="Fu Q."/>
            <person name="Gubbala S."/>
            <person name="Hale W."/>
            <person name="Han Y."/>
            <person name="Hemphill L."/>
            <person name="Highlander S.K."/>
            <person name="Hirani K."/>
            <person name="Hogues M."/>
            <person name="Jackson L."/>
            <person name="Jakkamsetti A."/>
            <person name="Javaid M."/>
            <person name="Jiang H."/>
            <person name="Korchina V."/>
            <person name="Kovar C."/>
            <person name="Lara F."/>
            <person name="Lee S."/>
            <person name="Mata R."/>
            <person name="Mathew T."/>
            <person name="Moen C."/>
            <person name="Morales K."/>
            <person name="Munidasa M."/>
            <person name="Nazareth L."/>
            <person name="Ngo R."/>
            <person name="Nguyen L."/>
            <person name="Okwuonu G."/>
            <person name="Ongeri F."/>
            <person name="Patil S."/>
            <person name="Petrosino J."/>
            <person name="Pham C."/>
            <person name="Pham P."/>
            <person name="Pu L.-L."/>
            <person name="Puazo M."/>
            <person name="Raj R."/>
            <person name="Reid J."/>
            <person name="Rouhana J."/>
            <person name="Saada N."/>
            <person name="Shang Y."/>
            <person name="Simmons D."/>
            <person name="Thornton R."/>
            <person name="Warren J."/>
            <person name="Weissenberger G."/>
            <person name="Zhang J."/>
            <person name="Zhang L."/>
            <person name="Zhou C."/>
            <person name="Zhu D."/>
            <person name="Muzny D."/>
            <person name="Worley K."/>
            <person name="Gibbs R."/>
        </authorList>
    </citation>
    <scope>NUCLEOTIDE SEQUENCE [LARGE SCALE GENOMIC DNA]</scope>
    <source>
        <strain evidence="4 5">ATCC 49957</strain>
    </source>
</reference>
<dbReference type="EMBL" id="ADVL01000710">
    <property type="protein sequence ID" value="EFH10015.1"/>
    <property type="molecule type" value="Genomic_DNA"/>
</dbReference>
<keyword evidence="4" id="KW-0830">Ubiquinone</keyword>
<keyword evidence="2" id="KW-0472">Membrane</keyword>
<dbReference type="NCBIfam" id="NF005164">
    <property type="entry name" value="PRK06638.1-4"/>
    <property type="match status" value="1"/>
</dbReference>
<keyword evidence="2" id="KW-1133">Transmembrane helix</keyword>
<gene>
    <name evidence="4" type="primary">nuoJ</name>
    <name evidence="4" type="ORF">HMPREF0731_3758</name>
</gene>
<evidence type="ECO:0000313" key="4">
    <source>
        <dbReference type="EMBL" id="EFH10015.1"/>
    </source>
</evidence>
<evidence type="ECO:0000256" key="1">
    <source>
        <dbReference type="ARBA" id="ARBA00005698"/>
    </source>
</evidence>
<accession>D5RRP6</accession>
<comment type="subcellular location">
    <subcellularLocation>
        <location evidence="2">Cell membrane</location>
        <topology evidence="2">Multi-pass membrane protein</topology>
    </subcellularLocation>
</comment>
<feature type="transmembrane region" description="Helical" evidence="2">
    <location>
        <begin position="31"/>
        <end position="50"/>
    </location>
</feature>
<comment type="function">
    <text evidence="2">NDH-1 shuttles electrons from NADH, via FMN and iron-sulfur (Fe-S) centers, to quinones in the respiratory chain. Couples the redox reaction to proton translocation (for every two electrons transferred, four hydrogen ions are translocated across the cytoplasmic membrane), and thus conserves the redox energy in a proton gradient.</text>
</comment>
<dbReference type="HOGENOM" id="CLU_085957_5_1_5"/>
<dbReference type="OrthoDB" id="9795409at2"/>
<sequence>MIAALAFYVFAAILIASAVMVVTSRNPVHSVLFLILAFFNAAALFLIAGAEFLAMILVIVYVGAVAVLFLFIVMMLDIDFARLREGFQRYAPIGAVIGAILFLELLFVFGSWQFAPDAAALRLNPAPDAGVTNTEALGLLVYTDYVFLFQLAGLILLVAMIGAIVLTLRDKPANSKRQDIAVQVARGEAVTMKQVPSRAGLGQLGILRRPLPAAEKPKALTHDAHGHGAHGQDDHHGGGHH</sequence>
<proteinExistence type="inferred from homology"/>
<feature type="region of interest" description="Disordered" evidence="3">
    <location>
        <begin position="219"/>
        <end position="241"/>
    </location>
</feature>
<comment type="catalytic activity">
    <reaction evidence="2">
        <text>a quinone + NADH + 5 H(+)(in) = a quinol + NAD(+) + 4 H(+)(out)</text>
        <dbReference type="Rhea" id="RHEA:57888"/>
        <dbReference type="ChEBI" id="CHEBI:15378"/>
        <dbReference type="ChEBI" id="CHEBI:24646"/>
        <dbReference type="ChEBI" id="CHEBI:57540"/>
        <dbReference type="ChEBI" id="CHEBI:57945"/>
        <dbReference type="ChEBI" id="CHEBI:132124"/>
    </reaction>
</comment>
<dbReference type="GO" id="GO:0016491">
    <property type="term" value="F:oxidoreductase activity"/>
    <property type="evidence" value="ECO:0007669"/>
    <property type="project" value="UniProtKB-KW"/>
</dbReference>
<dbReference type="EC" id="7.1.1.-" evidence="2"/>
<feature type="transmembrane region" description="Helical" evidence="2">
    <location>
        <begin position="90"/>
        <end position="115"/>
    </location>
</feature>
<comment type="similarity">
    <text evidence="1 2">Belongs to the complex I subunit 6 family.</text>
</comment>
<evidence type="ECO:0000256" key="2">
    <source>
        <dbReference type="RuleBase" id="RU004429"/>
    </source>
</evidence>